<feature type="compositionally biased region" description="Low complexity" evidence="1">
    <location>
        <begin position="140"/>
        <end position="158"/>
    </location>
</feature>
<dbReference type="Proteomes" id="UP000007809">
    <property type="component" value="Chromosome"/>
</dbReference>
<evidence type="ECO:0000313" key="3">
    <source>
        <dbReference type="Proteomes" id="UP000007809"/>
    </source>
</evidence>
<proteinExistence type="predicted"/>
<dbReference type="InterPro" id="IPR015946">
    <property type="entry name" value="KH_dom-like_a/b"/>
</dbReference>
<organism evidence="2 3">
    <name type="scientific">Pseudonocardia dioxanivorans (strain ATCC 55486 / DSM 44775 / JCM 13855 / CB1190)</name>
    <dbReference type="NCBI Taxonomy" id="675635"/>
    <lineage>
        <taxon>Bacteria</taxon>
        <taxon>Bacillati</taxon>
        <taxon>Actinomycetota</taxon>
        <taxon>Actinomycetes</taxon>
        <taxon>Pseudonocardiales</taxon>
        <taxon>Pseudonocardiaceae</taxon>
        <taxon>Pseudonocardia</taxon>
    </lineage>
</organism>
<dbReference type="AlphaFoldDB" id="F4CWV1"/>
<dbReference type="InterPro" id="IPR036102">
    <property type="entry name" value="OsmC/Ohrsf"/>
</dbReference>
<dbReference type="RefSeq" id="WP_013673785.1">
    <property type="nucleotide sequence ID" value="NC_015312.1"/>
</dbReference>
<dbReference type="OrthoDB" id="9789573at2"/>
<dbReference type="InterPro" id="IPR003718">
    <property type="entry name" value="OsmC/Ohr_fam"/>
</dbReference>
<sequence length="158" mass="15998">MGATERTVHARWSGGLRSVVDAGGFEVVSDEPTGVPGGTGTGPQPTELLLASIASCFTTAVAYSAAKRNVALSGLRVDVTGRYKGPSFDAFRIDVHADAPQGEELDKLVEAAKRVCYVTRTLASPPQLDYTTSSGSPDVAPAASGTGPAASSSEAAAG</sequence>
<dbReference type="PANTHER" id="PTHR35368:SF1">
    <property type="entry name" value="HYDROPEROXIDE REDUCTASE"/>
    <property type="match status" value="1"/>
</dbReference>
<keyword evidence="3" id="KW-1185">Reference proteome</keyword>
<feature type="compositionally biased region" description="Polar residues" evidence="1">
    <location>
        <begin position="125"/>
        <end position="136"/>
    </location>
</feature>
<reference evidence="2 3" key="1">
    <citation type="journal article" date="2011" name="J. Bacteriol.">
        <title>Genome sequence of the 1,4-dioxane-degrading Pseudonocardia dioxanivorans strain CB1190.</title>
        <authorList>
            <person name="Sales C.M."/>
            <person name="Mahendra S."/>
            <person name="Grostern A."/>
            <person name="Parales R.E."/>
            <person name="Goodwin L.A."/>
            <person name="Woyke T."/>
            <person name="Nolan M."/>
            <person name="Lapidus A."/>
            <person name="Chertkov O."/>
            <person name="Ovchinnikova G."/>
            <person name="Sczyrba A."/>
            <person name="Alvarez-Cohen L."/>
        </authorList>
    </citation>
    <scope>NUCLEOTIDE SEQUENCE [LARGE SCALE GENOMIC DNA]</scope>
    <source>
        <strain evidence="3">ATCC 55486 / DSM 44775 / JCM 13855 / CB1190</strain>
    </source>
</reference>
<dbReference type="PANTHER" id="PTHR35368">
    <property type="entry name" value="HYDROPEROXIDE REDUCTASE"/>
    <property type="match status" value="1"/>
</dbReference>
<dbReference type="eggNOG" id="COG1765">
    <property type="taxonomic scope" value="Bacteria"/>
</dbReference>
<evidence type="ECO:0000313" key="2">
    <source>
        <dbReference type="EMBL" id="AEA23853.1"/>
    </source>
</evidence>
<dbReference type="HOGENOM" id="CLU_1667941_0_0_11"/>
<dbReference type="Pfam" id="PF02566">
    <property type="entry name" value="OsmC"/>
    <property type="match status" value="1"/>
</dbReference>
<gene>
    <name evidence="2" type="ordered locus">Psed_1617</name>
</gene>
<feature type="region of interest" description="Disordered" evidence="1">
    <location>
        <begin position="125"/>
        <end position="158"/>
    </location>
</feature>
<dbReference type="SUPFAM" id="SSF82784">
    <property type="entry name" value="OsmC-like"/>
    <property type="match status" value="1"/>
</dbReference>
<accession>F4CWV1</accession>
<evidence type="ECO:0000256" key="1">
    <source>
        <dbReference type="SAM" id="MobiDB-lite"/>
    </source>
</evidence>
<dbReference type="KEGG" id="pdx:Psed_1617"/>
<dbReference type="Gene3D" id="3.30.300.20">
    <property type="match status" value="1"/>
</dbReference>
<dbReference type="InterPro" id="IPR052924">
    <property type="entry name" value="OsmC/Ohr_hydroprdx_reductase"/>
</dbReference>
<dbReference type="EMBL" id="CP002593">
    <property type="protein sequence ID" value="AEA23853.1"/>
    <property type="molecule type" value="Genomic_DNA"/>
</dbReference>
<dbReference type="STRING" id="675635.Psed_1617"/>
<name>F4CWV1_PSEUX</name>
<protein>
    <submittedName>
        <fullName evidence="2">OsmC family protein</fullName>
    </submittedName>
</protein>